<dbReference type="GO" id="GO:0003700">
    <property type="term" value="F:DNA-binding transcription factor activity"/>
    <property type="evidence" value="ECO:0007669"/>
    <property type="project" value="InterPro"/>
</dbReference>
<dbReference type="PANTHER" id="PTHR30363:SF44">
    <property type="entry name" value="AGA OPERON TRANSCRIPTIONAL REPRESSOR-RELATED"/>
    <property type="match status" value="1"/>
</dbReference>
<dbReference type="AlphaFoldDB" id="A0A2U3LA83"/>
<dbReference type="PRINTS" id="PR00037">
    <property type="entry name" value="HTHLACR"/>
</dbReference>
<dbReference type="InterPro" id="IPR014036">
    <property type="entry name" value="DeoR-like_C"/>
</dbReference>
<evidence type="ECO:0000313" key="6">
    <source>
        <dbReference type="Proteomes" id="UP000238916"/>
    </source>
</evidence>
<dbReference type="InterPro" id="IPR050313">
    <property type="entry name" value="Carb_Metab_HTH_regulators"/>
</dbReference>
<dbReference type="SMART" id="SM00420">
    <property type="entry name" value="HTH_DEOR"/>
    <property type="match status" value="1"/>
</dbReference>
<proteinExistence type="predicted"/>
<dbReference type="Pfam" id="PF08220">
    <property type="entry name" value="HTH_DeoR"/>
    <property type="match status" value="1"/>
</dbReference>
<dbReference type="InterPro" id="IPR018356">
    <property type="entry name" value="Tscrpt_reg_HTH_DeoR_CS"/>
</dbReference>
<reference evidence="6" key="1">
    <citation type="submission" date="2018-02" db="EMBL/GenBank/DDBJ databases">
        <authorList>
            <person name="Hausmann B."/>
        </authorList>
    </citation>
    <scope>NUCLEOTIDE SEQUENCE [LARGE SCALE GENOMIC DNA]</scope>
    <source>
        <strain evidence="6">Peat soil MAG SbF1</strain>
    </source>
</reference>
<dbReference type="PROSITE" id="PS00894">
    <property type="entry name" value="HTH_DEOR_1"/>
    <property type="match status" value="1"/>
</dbReference>
<organism evidence="5 6">
    <name type="scientific">Candidatus Desulfosporosinus infrequens</name>
    <dbReference type="NCBI Taxonomy" id="2043169"/>
    <lineage>
        <taxon>Bacteria</taxon>
        <taxon>Bacillati</taxon>
        <taxon>Bacillota</taxon>
        <taxon>Clostridia</taxon>
        <taxon>Eubacteriales</taxon>
        <taxon>Desulfitobacteriaceae</taxon>
        <taxon>Desulfosporosinus</taxon>
    </lineage>
</organism>
<dbReference type="Gene3D" id="1.10.10.10">
    <property type="entry name" value="Winged helix-like DNA-binding domain superfamily/Winged helix DNA-binding domain"/>
    <property type="match status" value="1"/>
</dbReference>
<dbReference type="SUPFAM" id="SSF100950">
    <property type="entry name" value="NagB/RpiA/CoA transferase-like"/>
    <property type="match status" value="1"/>
</dbReference>
<gene>
    <name evidence="5" type="ORF">SBF1_4240004</name>
</gene>
<dbReference type="Pfam" id="PF00455">
    <property type="entry name" value="DeoRC"/>
    <property type="match status" value="1"/>
</dbReference>
<dbReference type="Gene3D" id="3.40.50.1360">
    <property type="match status" value="1"/>
</dbReference>
<sequence length="249" mass="27094">MSSERQDEIHFLLQEHGNLTVIELAQRFKVSEMTIRRDLKNLAALGLIQREHGRAIYPPVPMDTLLMMSMGEAEREKARIGHLAATLVSEGDSIILDAGTTTLAVAQALNTKCTVITNSLPIASVLGNRDGITILMTGGEVRNGTFALVGPMTRSVFKGFNADKLFLGATGVNLERGLSTANMLESEVKQAMLKVAKEVILVAHSAKIGQVSFHTFAQWDRVHILVTDSELPASVRQELESMGVKVFLA</sequence>
<dbReference type="InterPro" id="IPR037171">
    <property type="entry name" value="NagB/RpiA_transferase-like"/>
</dbReference>
<feature type="domain" description="HTH deoR-type" evidence="4">
    <location>
        <begin position="2"/>
        <end position="57"/>
    </location>
</feature>
<dbReference type="OrthoDB" id="9797223at2"/>
<dbReference type="InterPro" id="IPR001034">
    <property type="entry name" value="DeoR_HTH"/>
</dbReference>
<keyword evidence="2" id="KW-0238">DNA-binding</keyword>
<dbReference type="InterPro" id="IPR036390">
    <property type="entry name" value="WH_DNA-bd_sf"/>
</dbReference>
<accession>A0A2U3LA83</accession>
<protein>
    <submittedName>
        <fullName evidence="5">Transcriptional regulator of sugar metabolism</fullName>
    </submittedName>
</protein>
<dbReference type="GO" id="GO:0003677">
    <property type="term" value="F:DNA binding"/>
    <property type="evidence" value="ECO:0007669"/>
    <property type="project" value="UniProtKB-KW"/>
</dbReference>
<dbReference type="SUPFAM" id="SSF46785">
    <property type="entry name" value="Winged helix' DNA-binding domain"/>
    <property type="match status" value="1"/>
</dbReference>
<evidence type="ECO:0000259" key="4">
    <source>
        <dbReference type="PROSITE" id="PS51000"/>
    </source>
</evidence>
<dbReference type="Proteomes" id="UP000238916">
    <property type="component" value="Unassembled WGS sequence"/>
</dbReference>
<dbReference type="EMBL" id="OMOF01000362">
    <property type="protein sequence ID" value="SPF48811.1"/>
    <property type="molecule type" value="Genomic_DNA"/>
</dbReference>
<evidence type="ECO:0000256" key="2">
    <source>
        <dbReference type="ARBA" id="ARBA00023125"/>
    </source>
</evidence>
<evidence type="ECO:0000256" key="1">
    <source>
        <dbReference type="ARBA" id="ARBA00023015"/>
    </source>
</evidence>
<keyword evidence="1" id="KW-0805">Transcription regulation</keyword>
<name>A0A2U3LA83_9FIRM</name>
<dbReference type="SMART" id="SM01134">
    <property type="entry name" value="DeoRC"/>
    <property type="match status" value="1"/>
</dbReference>
<dbReference type="PANTHER" id="PTHR30363">
    <property type="entry name" value="HTH-TYPE TRANSCRIPTIONAL REGULATOR SRLR-RELATED"/>
    <property type="match status" value="1"/>
</dbReference>
<dbReference type="PROSITE" id="PS51000">
    <property type="entry name" value="HTH_DEOR_2"/>
    <property type="match status" value="1"/>
</dbReference>
<evidence type="ECO:0000313" key="5">
    <source>
        <dbReference type="EMBL" id="SPF48811.1"/>
    </source>
</evidence>
<keyword evidence="3" id="KW-0804">Transcription</keyword>
<dbReference type="InterPro" id="IPR036388">
    <property type="entry name" value="WH-like_DNA-bd_sf"/>
</dbReference>
<evidence type="ECO:0000256" key="3">
    <source>
        <dbReference type="ARBA" id="ARBA00023163"/>
    </source>
</evidence>